<evidence type="ECO:0000313" key="3">
    <source>
        <dbReference type="EMBL" id="VDO16715.1"/>
    </source>
</evidence>
<keyword evidence="4" id="KW-1185">Reference proteome</keyword>
<dbReference type="Proteomes" id="UP000280834">
    <property type="component" value="Unassembled WGS sequence"/>
</dbReference>
<dbReference type="GO" id="GO:0005634">
    <property type="term" value="C:nucleus"/>
    <property type="evidence" value="ECO:0007669"/>
    <property type="project" value="InterPro"/>
</dbReference>
<dbReference type="AlphaFoldDB" id="A0A0R3QFI4"/>
<reference evidence="3 4" key="2">
    <citation type="submission" date="2018-11" db="EMBL/GenBank/DDBJ databases">
        <authorList>
            <consortium name="Pathogen Informatics"/>
        </authorList>
    </citation>
    <scope>NUCLEOTIDE SEQUENCE [LARGE SCALE GENOMIC DNA]</scope>
</reference>
<feature type="domain" description="AWS" evidence="2">
    <location>
        <begin position="103"/>
        <end position="141"/>
    </location>
</feature>
<accession>A0A0R3QFI4</accession>
<name>A0A0R3QFI4_9BILA</name>
<dbReference type="PROSITE" id="PS51215">
    <property type="entry name" value="AWS"/>
    <property type="match status" value="1"/>
</dbReference>
<dbReference type="EMBL" id="UZAG01004353">
    <property type="protein sequence ID" value="VDO16715.1"/>
    <property type="molecule type" value="Genomic_DNA"/>
</dbReference>
<keyword evidence="1" id="KW-0949">S-adenosyl-L-methionine</keyword>
<evidence type="ECO:0000259" key="2">
    <source>
        <dbReference type="PROSITE" id="PS51215"/>
    </source>
</evidence>
<gene>
    <name evidence="3" type="ORF">BTMF_LOCUS4413</name>
</gene>
<proteinExistence type="predicted"/>
<reference evidence="5" key="1">
    <citation type="submission" date="2017-02" db="UniProtKB">
        <authorList>
            <consortium name="WormBaseParasite"/>
        </authorList>
    </citation>
    <scope>IDENTIFICATION</scope>
</reference>
<dbReference type="WBParaSite" id="BTMF_0000513001-mRNA-1">
    <property type="protein sequence ID" value="BTMF_0000513001-mRNA-1"/>
    <property type="gene ID" value="BTMF_0000513001"/>
</dbReference>
<organism evidence="5">
    <name type="scientific">Brugia timori</name>
    <dbReference type="NCBI Taxonomy" id="42155"/>
    <lineage>
        <taxon>Eukaryota</taxon>
        <taxon>Metazoa</taxon>
        <taxon>Ecdysozoa</taxon>
        <taxon>Nematoda</taxon>
        <taxon>Chromadorea</taxon>
        <taxon>Rhabditida</taxon>
        <taxon>Spirurina</taxon>
        <taxon>Spiruromorpha</taxon>
        <taxon>Filarioidea</taxon>
        <taxon>Onchocercidae</taxon>
        <taxon>Brugia</taxon>
    </lineage>
</organism>
<evidence type="ECO:0000256" key="1">
    <source>
        <dbReference type="ARBA" id="ARBA00022691"/>
    </source>
</evidence>
<protein>
    <submittedName>
        <fullName evidence="5">AWS domain-containing protein</fullName>
    </submittedName>
</protein>
<dbReference type="GO" id="GO:0042054">
    <property type="term" value="F:histone methyltransferase activity"/>
    <property type="evidence" value="ECO:0007669"/>
    <property type="project" value="InterPro"/>
</dbReference>
<evidence type="ECO:0000313" key="4">
    <source>
        <dbReference type="Proteomes" id="UP000280834"/>
    </source>
</evidence>
<sequence>MKRAAEKMLQRSAKRFKSLEVGSTVIVQVPKFDRSPLDQKNILGKIMKISHELYQVGTSAGVINNLLPRNALEQSAVSFSDDIPNTRLSIREIAAQQSQHGGQGFKKCSCKAKCANNRCVCRKNNMKCNSRCHPANNCSNK</sequence>
<evidence type="ECO:0000313" key="5">
    <source>
        <dbReference type="WBParaSite" id="BTMF_0000513001-mRNA-1"/>
    </source>
</evidence>
<dbReference type="InterPro" id="IPR006560">
    <property type="entry name" value="AWS_dom"/>
</dbReference>